<dbReference type="Gene3D" id="3.40.50.300">
    <property type="entry name" value="P-loop containing nucleotide triphosphate hydrolases"/>
    <property type="match status" value="1"/>
</dbReference>
<dbReference type="Pfam" id="PF00931">
    <property type="entry name" value="NB-ARC"/>
    <property type="match status" value="1"/>
</dbReference>
<evidence type="ECO:0000256" key="3">
    <source>
        <dbReference type="ARBA" id="ARBA00022821"/>
    </source>
</evidence>
<dbReference type="Gene3D" id="1.10.8.430">
    <property type="entry name" value="Helical domain of apoptotic protease-activating factors"/>
    <property type="match status" value="1"/>
</dbReference>
<reference evidence="8 9" key="1">
    <citation type="submission" date="2024-11" db="EMBL/GenBank/DDBJ databases">
        <title>Chromosome-level genome assembly of Eucalyptus globulus Labill. provides insights into its genome evolution.</title>
        <authorList>
            <person name="Li X."/>
        </authorList>
    </citation>
    <scope>NUCLEOTIDE SEQUENCE [LARGE SCALE GENOMIC DNA]</scope>
    <source>
        <strain evidence="8">CL2024</strain>
        <tissue evidence="8">Fresh tender leaves</tissue>
    </source>
</reference>
<evidence type="ECO:0000259" key="6">
    <source>
        <dbReference type="Pfam" id="PF00931"/>
    </source>
</evidence>
<evidence type="ECO:0000256" key="4">
    <source>
        <dbReference type="ARBA" id="ARBA00022840"/>
    </source>
</evidence>
<dbReference type="InterPro" id="IPR042197">
    <property type="entry name" value="Apaf_helical"/>
</dbReference>
<dbReference type="PRINTS" id="PR00364">
    <property type="entry name" value="DISEASERSIST"/>
</dbReference>
<dbReference type="GO" id="GO:0006952">
    <property type="term" value="P:defense response"/>
    <property type="evidence" value="ECO:0007669"/>
    <property type="project" value="UniProtKB-KW"/>
</dbReference>
<dbReference type="InterPro" id="IPR032675">
    <property type="entry name" value="LRR_dom_sf"/>
</dbReference>
<accession>A0ABD3LEM0</accession>
<dbReference type="GO" id="GO:0005524">
    <property type="term" value="F:ATP binding"/>
    <property type="evidence" value="ECO:0007669"/>
    <property type="project" value="UniProtKB-KW"/>
</dbReference>
<keyword evidence="2" id="KW-0547">Nucleotide-binding</keyword>
<keyword evidence="5" id="KW-1133">Transmembrane helix</keyword>
<dbReference type="InterPro" id="IPR002182">
    <property type="entry name" value="NB-ARC"/>
</dbReference>
<dbReference type="PANTHER" id="PTHR33463">
    <property type="entry name" value="NB-ARC DOMAIN-CONTAINING PROTEIN-RELATED"/>
    <property type="match status" value="1"/>
</dbReference>
<dbReference type="InterPro" id="IPR050905">
    <property type="entry name" value="Plant_NBS-LRR"/>
</dbReference>
<feature type="transmembrane region" description="Helical" evidence="5">
    <location>
        <begin position="939"/>
        <end position="956"/>
    </location>
</feature>
<evidence type="ECO:0000256" key="2">
    <source>
        <dbReference type="ARBA" id="ARBA00022741"/>
    </source>
</evidence>
<comment type="caution">
    <text evidence="8">The sequence shown here is derived from an EMBL/GenBank/DDBJ whole genome shotgun (WGS) entry which is preliminary data.</text>
</comment>
<evidence type="ECO:0008006" key="10">
    <source>
        <dbReference type="Google" id="ProtNLM"/>
    </source>
</evidence>
<evidence type="ECO:0000256" key="1">
    <source>
        <dbReference type="ARBA" id="ARBA00008894"/>
    </source>
</evidence>
<keyword evidence="4" id="KW-0067">ATP-binding</keyword>
<dbReference type="InterPro" id="IPR057135">
    <property type="entry name" value="At4g27190-like_LRR"/>
</dbReference>
<evidence type="ECO:0000313" key="9">
    <source>
        <dbReference type="Proteomes" id="UP001634007"/>
    </source>
</evidence>
<keyword evidence="9" id="KW-1185">Reference proteome</keyword>
<dbReference type="Pfam" id="PF23247">
    <property type="entry name" value="LRR_RPS2"/>
    <property type="match status" value="1"/>
</dbReference>
<feature type="domain" description="Disease resistance protein At4g27190-like leucine-rich repeats" evidence="7">
    <location>
        <begin position="819"/>
        <end position="930"/>
    </location>
</feature>
<evidence type="ECO:0000313" key="8">
    <source>
        <dbReference type="EMBL" id="KAL3750244.1"/>
    </source>
</evidence>
<dbReference type="Gene3D" id="3.80.10.10">
    <property type="entry name" value="Ribonuclease Inhibitor"/>
    <property type="match status" value="1"/>
</dbReference>
<feature type="domain" description="NB-ARC" evidence="6">
    <location>
        <begin position="174"/>
        <end position="342"/>
    </location>
</feature>
<name>A0ABD3LEM0_EUCGL</name>
<dbReference type="SUPFAM" id="SSF52540">
    <property type="entry name" value="P-loop containing nucleoside triphosphate hydrolases"/>
    <property type="match status" value="1"/>
</dbReference>
<evidence type="ECO:0000256" key="5">
    <source>
        <dbReference type="SAM" id="Phobius"/>
    </source>
</evidence>
<proteinExistence type="inferred from homology"/>
<comment type="similarity">
    <text evidence="1">Belongs to the disease resistance NB-LRR family.</text>
</comment>
<dbReference type="PANTHER" id="PTHR33463:SF215">
    <property type="entry name" value="NB-ARC DOMAIN DISEASE RESISTANCE PROTEIN"/>
    <property type="match status" value="1"/>
</dbReference>
<evidence type="ECO:0000259" key="7">
    <source>
        <dbReference type="Pfam" id="PF23247"/>
    </source>
</evidence>
<organism evidence="8 9">
    <name type="scientific">Eucalyptus globulus</name>
    <name type="common">Tasmanian blue gum</name>
    <dbReference type="NCBI Taxonomy" id="34317"/>
    <lineage>
        <taxon>Eukaryota</taxon>
        <taxon>Viridiplantae</taxon>
        <taxon>Streptophyta</taxon>
        <taxon>Embryophyta</taxon>
        <taxon>Tracheophyta</taxon>
        <taxon>Spermatophyta</taxon>
        <taxon>Magnoliopsida</taxon>
        <taxon>eudicotyledons</taxon>
        <taxon>Gunneridae</taxon>
        <taxon>Pentapetalae</taxon>
        <taxon>rosids</taxon>
        <taxon>malvids</taxon>
        <taxon>Myrtales</taxon>
        <taxon>Myrtaceae</taxon>
        <taxon>Myrtoideae</taxon>
        <taxon>Eucalypteae</taxon>
        <taxon>Eucalyptus</taxon>
    </lineage>
</organism>
<dbReference type="EMBL" id="JBJKBG010000002">
    <property type="protein sequence ID" value="KAL3750244.1"/>
    <property type="molecule type" value="Genomic_DNA"/>
</dbReference>
<keyword evidence="5" id="KW-0812">Transmembrane</keyword>
<dbReference type="Proteomes" id="UP001634007">
    <property type="component" value="Unassembled WGS sequence"/>
</dbReference>
<keyword evidence="5" id="KW-0472">Membrane</keyword>
<dbReference type="SUPFAM" id="SSF52058">
    <property type="entry name" value="L domain-like"/>
    <property type="match status" value="1"/>
</dbReference>
<keyword evidence="3" id="KW-0611">Plant defense</keyword>
<sequence>MAQFATAVASNLMSKLGEYLFAPIGRQFGYVLCYKSYVQDLENGVKKLENARKRVQSSTDEAMYDGKSIHDDIKEWLDEVKSRTGEAQNLLKQGESAKNACFRGWLPNPMVRHPVGKKVKKMTQVIQGLHDETANNNFRKVYCESTPTGIVTTPTFTPRSVDKKEDVLESRAKILEEVMEAIADDKLCVIGVYGLGGVGKSKLLEDVERRVKKEKLSDVVVMANVSRNPDLRMIQGEIADALGLKLMSVETARGRANRLRERLECDRGKRILIILDNLWKKLELKEVGIPCNDDNKVRGCKLLLSSRHRDVLRIDMCIDREFRLNELNHGEARRLFERIVEDRVNDLDIKPLVDGVIENCGGLPLLILSVAKRLKHGDLAEWRNAWTNIELSDAKSIVELSYNDLQDERIRSLFLVSALDSGKILMRCTLAYCMGLGFYKKFKTIEDARDRLTVDLHSLQDSSLLLDNDDMKRFETHDMEELKMHDIFVDVAISIASTQWNALVGREDYGVKEWSEDELSKCTAMSFPFVGIDELPERLDCPNLRMLLLFENNPTLKISESFFECTKKLQVLDFTRLSFTSLPLSIEYLEDLKSLCLDYCRLEDVTILGKLKGLQFLSFYRSAITRLPKEIGELIELRFLNLTGCIQLKIIEPGVLGRLVNLEELYMEDSFDQWEAEDEVLQSNASLAELKNMKKLSTLHIAIPHSAYLSRDLPFQKLNKHKIQIGCIWDWSGKNTESRILKLKLDSGNLLLEEWVSKYLQKTQDLHLDGSQDGIDSIHDLCDKGFQELKHLHIQNSPSFQYVVRSTENVECITFTRLESLFLENLNNLKKFCHGCLALESFSKLKILKVDNCGEIEHLFPLSMKRIISQLEEIEISSCHLMQQIIADVEPDEDADEIYDDTKVKSCNLRTLTLRNLPKMMSFCKTADHSVDFFDGRQVYYLFFIFILGMDVLGYNRT</sequence>
<gene>
    <name evidence="8" type="ORF">ACJRO7_011265</name>
</gene>
<dbReference type="AlphaFoldDB" id="A0ABD3LEM0"/>
<protein>
    <recommendedName>
        <fullName evidence="10">NB-ARC domain-containing protein</fullName>
    </recommendedName>
</protein>
<dbReference type="InterPro" id="IPR027417">
    <property type="entry name" value="P-loop_NTPase"/>
</dbReference>